<protein>
    <submittedName>
        <fullName evidence="3">Uncharacterized protein</fullName>
    </submittedName>
</protein>
<dbReference type="Proteomes" id="UP000826195">
    <property type="component" value="Unassembled WGS sequence"/>
</dbReference>
<evidence type="ECO:0000256" key="2">
    <source>
        <dbReference type="SAM" id="SignalP"/>
    </source>
</evidence>
<accession>A0AAV7ILR5</accession>
<keyword evidence="2" id="KW-0732">Signal</keyword>
<organism evidence="3 4">
    <name type="scientific">Cotesia glomerata</name>
    <name type="common">Lepidopteran parasitic wasp</name>
    <name type="synonym">Apanteles glomeratus</name>
    <dbReference type="NCBI Taxonomy" id="32391"/>
    <lineage>
        <taxon>Eukaryota</taxon>
        <taxon>Metazoa</taxon>
        <taxon>Ecdysozoa</taxon>
        <taxon>Arthropoda</taxon>
        <taxon>Hexapoda</taxon>
        <taxon>Insecta</taxon>
        <taxon>Pterygota</taxon>
        <taxon>Neoptera</taxon>
        <taxon>Endopterygota</taxon>
        <taxon>Hymenoptera</taxon>
        <taxon>Apocrita</taxon>
        <taxon>Ichneumonoidea</taxon>
        <taxon>Braconidae</taxon>
        <taxon>Microgastrinae</taxon>
        <taxon>Cotesia</taxon>
    </lineage>
</organism>
<comment type="caution">
    <text evidence="3">The sequence shown here is derived from an EMBL/GenBank/DDBJ whole genome shotgun (WGS) entry which is preliminary data.</text>
</comment>
<feature type="transmembrane region" description="Helical" evidence="1">
    <location>
        <begin position="282"/>
        <end position="306"/>
    </location>
</feature>
<dbReference type="EMBL" id="JAHXZJ010001492">
    <property type="protein sequence ID" value="KAH0552675.1"/>
    <property type="molecule type" value="Genomic_DNA"/>
</dbReference>
<feature type="chain" id="PRO_5044000838" evidence="2">
    <location>
        <begin position="20"/>
        <end position="421"/>
    </location>
</feature>
<sequence length="421" mass="47950">MSYKLFFALILTVILESNGSRILGIFPIYGKSHMMFFESLFKGLARQGHQVDIVSNFPLHKPYPNYTDFEIPELSPNLINKMTLDFMEKSFYEINMAYYMAEDLGNKICLKGFETPVLQNLIKTQHSPAYDLVIVEPLILLIPALTLCDGYRILGIFPLVAKSHMMLFEQTMKGLARRGHQVDVISVFPQKQPYPNYTDLEIPPISPKLVNNMTLDFVKTFFEDVNIVYYISDTFGNGLCEKGFENPVVQKLIKNTANPPYDLVIVEQSLKDINSLVTKMKVVISFIAVILFKIAGCHGLRILGIFPLNARSHMMFHEQTMKGLARRGHQVDVVSTFPQKKPYPNYTDLEIPPALHKFVNNLTYDFAKSKLENNLVYFSAHEGGNILCDKGLRNLNLLNILHNPQDPPYDLVVVEVSFKSV</sequence>
<dbReference type="AlphaFoldDB" id="A0AAV7ILR5"/>
<dbReference type="SUPFAM" id="SSF53756">
    <property type="entry name" value="UDP-Glycosyltransferase/glycogen phosphorylase"/>
    <property type="match status" value="3"/>
</dbReference>
<gene>
    <name evidence="3" type="ORF">KQX54_013953</name>
</gene>
<keyword evidence="1" id="KW-0812">Transmembrane</keyword>
<evidence type="ECO:0000313" key="4">
    <source>
        <dbReference type="Proteomes" id="UP000826195"/>
    </source>
</evidence>
<evidence type="ECO:0000313" key="3">
    <source>
        <dbReference type="EMBL" id="KAH0552675.1"/>
    </source>
</evidence>
<feature type="signal peptide" evidence="2">
    <location>
        <begin position="1"/>
        <end position="19"/>
    </location>
</feature>
<keyword evidence="1" id="KW-0472">Membrane</keyword>
<proteinExistence type="predicted"/>
<reference evidence="3 4" key="1">
    <citation type="journal article" date="2021" name="J. Hered.">
        <title>A chromosome-level genome assembly of the parasitoid wasp, Cotesia glomerata (Hymenoptera: Braconidae).</title>
        <authorList>
            <person name="Pinto B.J."/>
            <person name="Weis J.J."/>
            <person name="Gamble T."/>
            <person name="Ode P.J."/>
            <person name="Paul R."/>
            <person name="Zaspel J.M."/>
        </authorList>
    </citation>
    <scope>NUCLEOTIDE SEQUENCE [LARGE SCALE GENOMIC DNA]</scope>
    <source>
        <strain evidence="3">CgM1</strain>
    </source>
</reference>
<keyword evidence="4" id="KW-1185">Reference proteome</keyword>
<keyword evidence="1" id="KW-1133">Transmembrane helix</keyword>
<evidence type="ECO:0000256" key="1">
    <source>
        <dbReference type="SAM" id="Phobius"/>
    </source>
</evidence>
<name>A0AAV7ILR5_COTGL</name>